<feature type="domain" description="N-acetyltransferase" evidence="1">
    <location>
        <begin position="1"/>
        <end position="90"/>
    </location>
</feature>
<dbReference type="Pfam" id="PF14542">
    <property type="entry name" value="Acetyltransf_CG"/>
    <property type="match status" value="1"/>
</dbReference>
<reference evidence="3" key="2">
    <citation type="submission" date="2020-09" db="EMBL/GenBank/DDBJ databases">
        <authorList>
            <person name="Sun Q."/>
            <person name="Zhou Y."/>
        </authorList>
    </citation>
    <scope>NUCLEOTIDE SEQUENCE</scope>
    <source>
        <strain evidence="3">CGMCC 1.15371</strain>
    </source>
</reference>
<sequence>MDIRKGENRFYVLQEGQEVGEITYQPKDDDRLVVDHTFVSEQLRGQGLAEELVKTIVRFAREQHKKIIPVCPYVKIKLHQNPDYQDVIAD</sequence>
<dbReference type="Proteomes" id="UP000628775">
    <property type="component" value="Unassembled WGS sequence"/>
</dbReference>
<evidence type="ECO:0000259" key="1">
    <source>
        <dbReference type="PROSITE" id="PS51186"/>
    </source>
</evidence>
<dbReference type="PROSITE" id="PS51186">
    <property type="entry name" value="GNAT"/>
    <property type="match status" value="1"/>
</dbReference>
<dbReference type="InterPro" id="IPR000182">
    <property type="entry name" value="GNAT_dom"/>
</dbReference>
<dbReference type="PROSITE" id="PS51729">
    <property type="entry name" value="GNAT_YJDJ"/>
    <property type="match status" value="1"/>
</dbReference>
<dbReference type="PANTHER" id="PTHR31435:SF10">
    <property type="entry name" value="BSR4717 PROTEIN"/>
    <property type="match status" value="1"/>
</dbReference>
<evidence type="ECO:0000313" key="3">
    <source>
        <dbReference type="EMBL" id="GGE33893.1"/>
    </source>
</evidence>
<dbReference type="CDD" id="cd04301">
    <property type="entry name" value="NAT_SF"/>
    <property type="match status" value="1"/>
</dbReference>
<dbReference type="Gene3D" id="3.40.630.30">
    <property type="match status" value="1"/>
</dbReference>
<dbReference type="AlphaFoldDB" id="A0A8J2VK93"/>
<dbReference type="InterPro" id="IPR016181">
    <property type="entry name" value="Acyl_CoA_acyltransferase"/>
</dbReference>
<proteinExistence type="predicted"/>
<dbReference type="InterPro" id="IPR045057">
    <property type="entry name" value="Gcn5-rel_NAT"/>
</dbReference>
<evidence type="ECO:0000313" key="4">
    <source>
        <dbReference type="Proteomes" id="UP000628775"/>
    </source>
</evidence>
<dbReference type="InterPro" id="IPR031165">
    <property type="entry name" value="GNAT_YJDJ"/>
</dbReference>
<comment type="caution">
    <text evidence="3">The sequence shown here is derived from an EMBL/GenBank/DDBJ whole genome shotgun (WGS) entry which is preliminary data.</text>
</comment>
<dbReference type="RefSeq" id="WP_188690224.1">
    <property type="nucleotide sequence ID" value="NZ_BMIR01000003.1"/>
</dbReference>
<accession>A0A8J2VK93</accession>
<evidence type="ECO:0000259" key="2">
    <source>
        <dbReference type="PROSITE" id="PS51729"/>
    </source>
</evidence>
<name>A0A8J2VK93_9BACL</name>
<dbReference type="PANTHER" id="PTHR31435">
    <property type="entry name" value="PROTEIN NATD1"/>
    <property type="match status" value="1"/>
</dbReference>
<dbReference type="SUPFAM" id="SSF55729">
    <property type="entry name" value="Acyl-CoA N-acyltransferases (Nat)"/>
    <property type="match status" value="1"/>
</dbReference>
<gene>
    <name evidence="3" type="ORF">GCM10011391_10740</name>
</gene>
<reference evidence="3" key="1">
    <citation type="journal article" date="2014" name="Int. J. Syst. Evol. Microbiol.">
        <title>Complete genome sequence of Corynebacterium casei LMG S-19264T (=DSM 44701T), isolated from a smear-ripened cheese.</title>
        <authorList>
            <consortium name="US DOE Joint Genome Institute (JGI-PGF)"/>
            <person name="Walter F."/>
            <person name="Albersmeier A."/>
            <person name="Kalinowski J."/>
            <person name="Ruckert C."/>
        </authorList>
    </citation>
    <scope>NUCLEOTIDE SEQUENCE</scope>
    <source>
        <strain evidence="3">CGMCC 1.15371</strain>
    </source>
</reference>
<organism evidence="3 4">
    <name type="scientific">Pullulanibacillus camelliae</name>
    <dbReference type="NCBI Taxonomy" id="1707096"/>
    <lineage>
        <taxon>Bacteria</taxon>
        <taxon>Bacillati</taxon>
        <taxon>Bacillota</taxon>
        <taxon>Bacilli</taxon>
        <taxon>Bacillales</taxon>
        <taxon>Sporolactobacillaceae</taxon>
        <taxon>Pullulanibacillus</taxon>
    </lineage>
</organism>
<dbReference type="EMBL" id="BMIR01000003">
    <property type="protein sequence ID" value="GGE33893.1"/>
    <property type="molecule type" value="Genomic_DNA"/>
</dbReference>
<feature type="domain" description="N-acetyltransferase" evidence="2">
    <location>
        <begin position="2"/>
        <end position="89"/>
    </location>
</feature>
<keyword evidence="4" id="KW-1185">Reference proteome</keyword>
<protein>
    <submittedName>
        <fullName evidence="3">N-acetyltransferase</fullName>
    </submittedName>
</protein>
<dbReference type="GO" id="GO:0016747">
    <property type="term" value="F:acyltransferase activity, transferring groups other than amino-acyl groups"/>
    <property type="evidence" value="ECO:0007669"/>
    <property type="project" value="InterPro"/>
</dbReference>